<feature type="domain" description="ABC transporter" evidence="3">
    <location>
        <begin position="272"/>
        <end position="514"/>
    </location>
</feature>
<name>A0ABX7PMT0_9ACTN</name>
<evidence type="ECO:0000259" key="3">
    <source>
        <dbReference type="PROSITE" id="PS50893"/>
    </source>
</evidence>
<organism evidence="4 5">
    <name type="scientific">Nocardioides aromaticivorans</name>
    <dbReference type="NCBI Taxonomy" id="200618"/>
    <lineage>
        <taxon>Bacteria</taxon>
        <taxon>Bacillati</taxon>
        <taxon>Actinomycetota</taxon>
        <taxon>Actinomycetes</taxon>
        <taxon>Propionibacteriales</taxon>
        <taxon>Nocardioidaceae</taxon>
        <taxon>Nocardioides</taxon>
    </lineage>
</organism>
<dbReference type="InterPro" id="IPR003593">
    <property type="entry name" value="AAA+_ATPase"/>
</dbReference>
<reference evidence="4 5" key="1">
    <citation type="submission" date="2017-06" db="EMBL/GenBank/DDBJ databases">
        <title>Complete Genome Sequence of the Soil Carbazole-Degrading Bacterium Nocardioides aromaticivorans IC177.</title>
        <authorList>
            <person name="Vejarano F."/>
            <person name="Suzuki-Minakuchi C."/>
            <person name="Ohtsubo Y."/>
            <person name="Tsuda M."/>
            <person name="Okada K."/>
            <person name="Nojiri H."/>
        </authorList>
    </citation>
    <scope>NUCLEOTIDE SEQUENCE [LARGE SCALE GENOMIC DNA]</scope>
    <source>
        <strain evidence="4 5">IC177</strain>
    </source>
</reference>
<dbReference type="PROSITE" id="PS50893">
    <property type="entry name" value="ABC_TRANSPORTER_2"/>
    <property type="match status" value="2"/>
</dbReference>
<gene>
    <name evidence="4" type="ORF">CFH99_16775</name>
</gene>
<evidence type="ECO:0000256" key="1">
    <source>
        <dbReference type="ARBA" id="ARBA00022741"/>
    </source>
</evidence>
<dbReference type="Pfam" id="PF00005">
    <property type="entry name" value="ABC_tran"/>
    <property type="match status" value="2"/>
</dbReference>
<keyword evidence="1" id="KW-0547">Nucleotide-binding</keyword>
<dbReference type="Proteomes" id="UP000662818">
    <property type="component" value="Chromosome"/>
</dbReference>
<dbReference type="InterPro" id="IPR003439">
    <property type="entry name" value="ABC_transporter-like_ATP-bd"/>
</dbReference>
<dbReference type="PANTHER" id="PTHR43790:SF4">
    <property type="entry name" value="GUANOSINE IMPORT ATP-BINDING PROTEIN NUPO"/>
    <property type="match status" value="1"/>
</dbReference>
<dbReference type="Gene3D" id="3.40.50.300">
    <property type="entry name" value="P-loop containing nucleotide triphosphate hydrolases"/>
    <property type="match status" value="2"/>
</dbReference>
<evidence type="ECO:0000313" key="4">
    <source>
        <dbReference type="EMBL" id="QSR27276.1"/>
    </source>
</evidence>
<dbReference type="PROSITE" id="PS00211">
    <property type="entry name" value="ABC_TRANSPORTER_1"/>
    <property type="match status" value="1"/>
</dbReference>
<keyword evidence="2" id="KW-0067">ATP-binding</keyword>
<dbReference type="InterPro" id="IPR027417">
    <property type="entry name" value="P-loop_NTPase"/>
</dbReference>
<dbReference type="SUPFAM" id="SSF52540">
    <property type="entry name" value="P-loop containing nucleoside triphosphate hydrolases"/>
    <property type="match status" value="2"/>
</dbReference>
<evidence type="ECO:0000256" key="2">
    <source>
        <dbReference type="ARBA" id="ARBA00022840"/>
    </source>
</evidence>
<feature type="domain" description="ABC transporter" evidence="3">
    <location>
        <begin position="5"/>
        <end position="238"/>
    </location>
</feature>
<dbReference type="RefSeq" id="WP_207006301.1">
    <property type="nucleotide sequence ID" value="NZ_CP022295.1"/>
</dbReference>
<keyword evidence="5" id="KW-1185">Reference proteome</keyword>
<dbReference type="InterPro" id="IPR050107">
    <property type="entry name" value="ABC_carbohydrate_import_ATPase"/>
</dbReference>
<dbReference type="InterPro" id="IPR017871">
    <property type="entry name" value="ABC_transporter-like_CS"/>
</dbReference>
<sequence>MSTALELRGITKRFGAVPALTDVDLTVRLGEVHCVLGENGAGKSTLCHLVYGAAQPDAGSLRLFGEEYAPRRPVDALRHGVAMVHQHFSLVPTLSVGENLLLGEGPRVRLRRREVAERVARIEADYGLAVDLDARTSDLTVGERQSVEIVKALLRDPRLVILDEPTAVLGPHDLEALLTTCRRIADAGRSVVLVTHKLGEIEAVGDTATVLRGGRLAGTGRIGELGRERLVSMMIGRSVDELGSLAVATLDVLEDAAGPAEAPEAPGIPPVVVIEDLRVPGHGGAQELAGVDLALAPGEIVGVAGVEGNGQSELVAALSGAIRAYGRFTVDGTELLSRGPRDRTAAGVGVIPEDRHREGCIPSMTVADNLFLGSLGRFRRRGLLDRAAVRRAAAAVMDEHGVVAAGPDAALGTLSGGNQQKVVVARELAIDPLRLLVAAHPTRGLDVGAVDAVLSRIRQAAAGGAAVLLVSSELPELLLLCDRILVAYRGRLLGPVVPGSPTARAEIGELMVGAAA</sequence>
<dbReference type="PANTHER" id="PTHR43790">
    <property type="entry name" value="CARBOHYDRATE TRANSPORT ATP-BINDING PROTEIN MG119-RELATED"/>
    <property type="match status" value="1"/>
</dbReference>
<dbReference type="EMBL" id="CP022295">
    <property type="protein sequence ID" value="QSR27276.1"/>
    <property type="molecule type" value="Genomic_DNA"/>
</dbReference>
<dbReference type="CDD" id="cd03215">
    <property type="entry name" value="ABC_Carb_Monos_II"/>
    <property type="match status" value="1"/>
</dbReference>
<dbReference type="CDD" id="cd03216">
    <property type="entry name" value="ABC_Carb_Monos_I"/>
    <property type="match status" value="1"/>
</dbReference>
<protein>
    <submittedName>
        <fullName evidence="4">Sugar ABC transporter</fullName>
    </submittedName>
</protein>
<dbReference type="SMART" id="SM00382">
    <property type="entry name" value="AAA"/>
    <property type="match status" value="2"/>
</dbReference>
<proteinExistence type="predicted"/>
<accession>A0ABX7PMT0</accession>
<evidence type="ECO:0000313" key="5">
    <source>
        <dbReference type="Proteomes" id="UP000662818"/>
    </source>
</evidence>